<feature type="region of interest" description="Disordered" evidence="1">
    <location>
        <begin position="60"/>
        <end position="96"/>
    </location>
</feature>
<evidence type="ECO:0000259" key="2">
    <source>
        <dbReference type="Pfam" id="PF13679"/>
    </source>
</evidence>
<accession>A0A830HCA5</accession>
<gene>
    <name evidence="3" type="ORF">PPROV_000339900</name>
</gene>
<sequence length="355" mass="38613">MLVARAGATPSALKGGAFRHARNVTPSALTSSQQARADSNAFDFSDATWHPWNIQATLTERSRNPDVSPWTVPRQLVTRGRPNDRRRRSSRGPLTSRDRAMFASQTMHDAVARSLIELECVPRKEFHESWSVVSRALDASCPSSILNGRCAVDVCGGHGLVGQLAVLLGGARSALCVDVRVPKYGQMIHAHLANDFPQLAGRVRLHGEKLETLSSHPHAVLFGVHACGPLTDLIIDLALSWRAPVVLVPCCHDKRQCDGGNLVNTLGGPLAVDVTRVRRLLDAHYGVQLSELDSDITAQNRVIVAWPREHDNARQAQEDQKESASDAVKDEDQGCVGAALKNAPSRLPALSWSRL</sequence>
<reference evidence="3" key="1">
    <citation type="submission" date="2020-10" db="EMBL/GenBank/DDBJ databases">
        <title>Unveiling of a novel bifunctional photoreceptor, Dualchrome1, isolated from a cosmopolitan green alga.</title>
        <authorList>
            <person name="Suzuki S."/>
            <person name="Kawachi M."/>
        </authorList>
    </citation>
    <scope>NUCLEOTIDE SEQUENCE</scope>
    <source>
        <strain evidence="3">NIES 2893</strain>
    </source>
</reference>
<dbReference type="Proteomes" id="UP000660262">
    <property type="component" value="Unassembled WGS sequence"/>
</dbReference>
<proteinExistence type="predicted"/>
<dbReference type="EMBL" id="BNJQ01000008">
    <property type="protein sequence ID" value="GHP04645.1"/>
    <property type="molecule type" value="Genomic_DNA"/>
</dbReference>
<evidence type="ECO:0000313" key="4">
    <source>
        <dbReference type="Proteomes" id="UP000660262"/>
    </source>
</evidence>
<evidence type="ECO:0000256" key="1">
    <source>
        <dbReference type="SAM" id="MobiDB-lite"/>
    </source>
</evidence>
<name>A0A830HCA5_9CHLO</name>
<feature type="region of interest" description="Disordered" evidence="1">
    <location>
        <begin position="311"/>
        <end position="330"/>
    </location>
</feature>
<dbReference type="OrthoDB" id="42613at2759"/>
<dbReference type="Pfam" id="PF13679">
    <property type="entry name" value="Methyltransf_32"/>
    <property type="match status" value="1"/>
</dbReference>
<protein>
    <recommendedName>
        <fullName evidence="2">Methyltransferase domain-containing protein</fullName>
    </recommendedName>
</protein>
<feature type="domain" description="Methyltransferase" evidence="2">
    <location>
        <begin position="152"/>
        <end position="254"/>
    </location>
</feature>
<organism evidence="3 4">
    <name type="scientific">Pycnococcus provasolii</name>
    <dbReference type="NCBI Taxonomy" id="41880"/>
    <lineage>
        <taxon>Eukaryota</taxon>
        <taxon>Viridiplantae</taxon>
        <taxon>Chlorophyta</taxon>
        <taxon>Pseudoscourfieldiophyceae</taxon>
        <taxon>Pseudoscourfieldiales</taxon>
        <taxon>Pycnococcaceae</taxon>
        <taxon>Pycnococcus</taxon>
    </lineage>
</organism>
<evidence type="ECO:0000313" key="3">
    <source>
        <dbReference type="EMBL" id="GHP04645.1"/>
    </source>
</evidence>
<dbReference type="InterPro" id="IPR025714">
    <property type="entry name" value="Methyltranfer_dom"/>
</dbReference>
<keyword evidence="4" id="KW-1185">Reference proteome</keyword>
<dbReference type="AlphaFoldDB" id="A0A830HCA5"/>
<comment type="caution">
    <text evidence="3">The sequence shown here is derived from an EMBL/GenBank/DDBJ whole genome shotgun (WGS) entry which is preliminary data.</text>
</comment>